<feature type="domain" description="PiggyBac transposable element-derived protein" evidence="5">
    <location>
        <begin position="143"/>
        <end position="448"/>
    </location>
</feature>
<organism evidence="6 7">
    <name type="scientific">Mythimna separata</name>
    <name type="common">Oriental armyworm</name>
    <name type="synonym">Pseudaletia separata</name>
    <dbReference type="NCBI Taxonomy" id="271217"/>
    <lineage>
        <taxon>Eukaryota</taxon>
        <taxon>Metazoa</taxon>
        <taxon>Ecdysozoa</taxon>
        <taxon>Arthropoda</taxon>
        <taxon>Hexapoda</taxon>
        <taxon>Insecta</taxon>
        <taxon>Pterygota</taxon>
        <taxon>Neoptera</taxon>
        <taxon>Endopterygota</taxon>
        <taxon>Lepidoptera</taxon>
        <taxon>Glossata</taxon>
        <taxon>Ditrysia</taxon>
        <taxon>Noctuoidea</taxon>
        <taxon>Noctuidae</taxon>
        <taxon>Noctuinae</taxon>
        <taxon>Hadenini</taxon>
        <taxon>Mythimna</taxon>
    </lineage>
</organism>
<feature type="compositionally biased region" description="Polar residues" evidence="3">
    <location>
        <begin position="93"/>
        <end position="107"/>
    </location>
</feature>
<feature type="region of interest" description="Disordered" evidence="3">
    <location>
        <begin position="16"/>
        <end position="56"/>
    </location>
</feature>
<evidence type="ECO:0000256" key="2">
    <source>
        <dbReference type="ARBA" id="ARBA00022723"/>
    </source>
</evidence>
<dbReference type="EMBL" id="JARGEI010000023">
    <property type="protein sequence ID" value="KAJ8710228.1"/>
    <property type="molecule type" value="Genomic_DNA"/>
</dbReference>
<feature type="compositionally biased region" description="Polar residues" evidence="3">
    <location>
        <begin position="74"/>
        <end position="85"/>
    </location>
</feature>
<evidence type="ECO:0000256" key="1">
    <source>
        <dbReference type="ARBA" id="ARBA00001968"/>
    </source>
</evidence>
<dbReference type="Pfam" id="PF13359">
    <property type="entry name" value="DDE_Tnp_4"/>
    <property type="match status" value="2"/>
</dbReference>
<evidence type="ECO:0000256" key="3">
    <source>
        <dbReference type="SAM" id="MobiDB-lite"/>
    </source>
</evidence>
<dbReference type="InterPro" id="IPR029526">
    <property type="entry name" value="PGBD"/>
</dbReference>
<dbReference type="AlphaFoldDB" id="A0AAD7YCT5"/>
<sequence length="648" mass="74269">MNRAARKRPHRVLLEEDITSMLQDDDDSEDGLDFDDDSLADPDFSPELETFEDNTSTLDIDVDSIIETLESNHESSVPSPPSAETASHGPLPSSAQSNQSNKTATKPTKLNLRWKKKSLQVNSEQLRFKGNMNLGTELLELETPIQFFFYLFPQELIKMISEETNLYQVQNDPNSTFRVTEIDIRQFMGVVYLMSLIRLPRVTNHWNPILGTPIIQDTMPLNKFEKVRQTLHFNDNSKNLPRNDPGYDRIFKIRPVVESLNAAYKKVPLEEHLCVDEQMCSTKARNVLKRYNPQKPHKWGYKIYVLSGVSGYAYKTEIETGKENITLPEEPDLGAASNVVMRLARLIPRHQNYQLYFDNYFTSLRLLEYLAKEGIHSLGTIRRNRIPDCKLQPEKILLKKPRGHSEEYVADVNGTDISNVAWKDNKIVTLVSTFAGIQPETDVRRWDKQNSRFMEKFRFPGIIGCIDGTHVALIRPIDHEEAFFNRKNYHSLNVLIICDSNLNILHVDASFGGAAHDSYVWNQCHLKAHLERLERNRERCWLISVTVCTTCAGKKQQAPPADLNFCSFNFNSDVRARPIVFMEKFRFPGIIGCIDGTHVALIRPIDHEEAFFNRKNYHSLNVLIICDSNLNILHVDVSFGGAAHDSYV</sequence>
<comment type="caution">
    <text evidence="6">The sequence shown here is derived from an EMBL/GenBank/DDBJ whole genome shotgun (WGS) entry which is preliminary data.</text>
</comment>
<dbReference type="Pfam" id="PF13843">
    <property type="entry name" value="DDE_Tnp_1_7"/>
    <property type="match status" value="1"/>
</dbReference>
<dbReference type="GO" id="GO:0046872">
    <property type="term" value="F:metal ion binding"/>
    <property type="evidence" value="ECO:0007669"/>
    <property type="project" value="UniProtKB-KW"/>
</dbReference>
<evidence type="ECO:0000259" key="4">
    <source>
        <dbReference type="Pfam" id="PF13359"/>
    </source>
</evidence>
<keyword evidence="7" id="KW-1185">Reference proteome</keyword>
<feature type="domain" description="DDE Tnp4" evidence="4">
    <location>
        <begin position="594"/>
        <end position="648"/>
    </location>
</feature>
<dbReference type="InterPro" id="IPR027806">
    <property type="entry name" value="HARBI1_dom"/>
</dbReference>
<evidence type="ECO:0000313" key="6">
    <source>
        <dbReference type="EMBL" id="KAJ8710228.1"/>
    </source>
</evidence>
<dbReference type="PANTHER" id="PTHR47272">
    <property type="entry name" value="DDE_TNP_1_7 DOMAIN-CONTAINING PROTEIN"/>
    <property type="match status" value="1"/>
</dbReference>
<accession>A0AAD7YCT5</accession>
<evidence type="ECO:0008006" key="8">
    <source>
        <dbReference type="Google" id="ProtNLM"/>
    </source>
</evidence>
<name>A0AAD7YCT5_MYTSE</name>
<dbReference type="PANTHER" id="PTHR47272:SF1">
    <property type="entry name" value="PIGGYBAC TRANSPOSABLE ELEMENT-DERIVED PROTEIN 3-LIKE"/>
    <property type="match status" value="1"/>
</dbReference>
<feature type="region of interest" description="Disordered" evidence="3">
    <location>
        <begin position="71"/>
        <end position="107"/>
    </location>
</feature>
<feature type="compositionally biased region" description="Acidic residues" evidence="3">
    <location>
        <begin position="16"/>
        <end position="52"/>
    </location>
</feature>
<keyword evidence="2" id="KW-0479">Metal-binding</keyword>
<gene>
    <name evidence="6" type="ORF">PYW07_009594</name>
</gene>
<feature type="domain" description="DDE Tnp4" evidence="4">
    <location>
        <begin position="466"/>
        <end position="531"/>
    </location>
</feature>
<reference evidence="6" key="1">
    <citation type="submission" date="2023-03" db="EMBL/GenBank/DDBJ databases">
        <title>Chromosome-level genomes of two armyworms, Mythimna separata and Mythimna loreyi, provide insights into the biosynthesis and reception of sex pheromones.</title>
        <authorList>
            <person name="Zhao H."/>
        </authorList>
    </citation>
    <scope>NUCLEOTIDE SEQUENCE</scope>
    <source>
        <strain evidence="6">BeijingLab</strain>
        <tissue evidence="6">Pupa</tissue>
    </source>
</reference>
<protein>
    <recommendedName>
        <fullName evidence="8">Transposase</fullName>
    </recommendedName>
</protein>
<comment type="cofactor">
    <cofactor evidence="1">
        <name>a divalent metal cation</name>
        <dbReference type="ChEBI" id="CHEBI:60240"/>
    </cofactor>
</comment>
<dbReference type="Proteomes" id="UP001231518">
    <property type="component" value="Chromosome 23"/>
</dbReference>
<evidence type="ECO:0000313" key="7">
    <source>
        <dbReference type="Proteomes" id="UP001231518"/>
    </source>
</evidence>
<proteinExistence type="predicted"/>
<evidence type="ECO:0000259" key="5">
    <source>
        <dbReference type="Pfam" id="PF13843"/>
    </source>
</evidence>